<evidence type="ECO:0000256" key="1">
    <source>
        <dbReference type="SAM" id="Coils"/>
    </source>
</evidence>
<dbReference type="Proteomes" id="UP000663879">
    <property type="component" value="Unassembled WGS sequence"/>
</dbReference>
<evidence type="ECO:0000313" key="2">
    <source>
        <dbReference type="EMBL" id="CAF1136569.1"/>
    </source>
</evidence>
<gene>
    <name evidence="2" type="ORF">OXX778_LOCUS22714</name>
</gene>
<dbReference type="EMBL" id="CAJNOC010010110">
    <property type="protein sequence ID" value="CAF1136569.1"/>
    <property type="molecule type" value="Genomic_DNA"/>
</dbReference>
<organism evidence="2 3">
    <name type="scientific">Brachionus calyciflorus</name>
    <dbReference type="NCBI Taxonomy" id="104777"/>
    <lineage>
        <taxon>Eukaryota</taxon>
        <taxon>Metazoa</taxon>
        <taxon>Spiralia</taxon>
        <taxon>Gnathifera</taxon>
        <taxon>Rotifera</taxon>
        <taxon>Eurotatoria</taxon>
        <taxon>Monogononta</taxon>
        <taxon>Pseudotrocha</taxon>
        <taxon>Ploima</taxon>
        <taxon>Brachionidae</taxon>
        <taxon>Brachionus</taxon>
    </lineage>
</organism>
<evidence type="ECO:0000313" key="3">
    <source>
        <dbReference type="Proteomes" id="UP000663879"/>
    </source>
</evidence>
<sequence length="93" mass="10724">MLIRPARIAKRINQKVKARRNLSEMKLVESVGFEKQQLENDLRNLRRELRIENKHIAFGDDLIQLCTNLNIGFRIGSINTSIVGYCDDIVVLS</sequence>
<protein>
    <submittedName>
        <fullName evidence="2">Uncharacterized protein</fullName>
    </submittedName>
</protein>
<reference evidence="2" key="1">
    <citation type="submission" date="2021-02" db="EMBL/GenBank/DDBJ databases">
        <authorList>
            <person name="Nowell W R."/>
        </authorList>
    </citation>
    <scope>NUCLEOTIDE SEQUENCE</scope>
    <source>
        <strain evidence="2">Ploen Becks lab</strain>
    </source>
</reference>
<dbReference type="OrthoDB" id="10014409at2759"/>
<proteinExistence type="predicted"/>
<name>A0A814RS60_9BILA</name>
<feature type="coiled-coil region" evidence="1">
    <location>
        <begin position="28"/>
        <end position="55"/>
    </location>
</feature>
<keyword evidence="3" id="KW-1185">Reference proteome</keyword>
<keyword evidence="1" id="KW-0175">Coiled coil</keyword>
<accession>A0A814RS60</accession>
<comment type="caution">
    <text evidence="2">The sequence shown here is derived from an EMBL/GenBank/DDBJ whole genome shotgun (WGS) entry which is preliminary data.</text>
</comment>
<dbReference type="AlphaFoldDB" id="A0A814RS60"/>